<evidence type="ECO:0000256" key="2">
    <source>
        <dbReference type="ARBA" id="ARBA00007637"/>
    </source>
</evidence>
<evidence type="ECO:0000256" key="4">
    <source>
        <dbReference type="ARBA" id="ARBA00031367"/>
    </source>
</evidence>
<comment type="pathway">
    <text evidence="1">Carbohydrate metabolism; galactose metabolism.</text>
</comment>
<dbReference type="PANTHER" id="PTHR43725:SF53">
    <property type="entry name" value="UDP-ARABINOSE 4-EPIMERASE 1"/>
    <property type="match status" value="1"/>
</dbReference>
<gene>
    <name evidence="7" type="primary">fcf1</name>
</gene>
<evidence type="ECO:0000256" key="1">
    <source>
        <dbReference type="ARBA" id="ARBA00004947"/>
    </source>
</evidence>
<dbReference type="InterPro" id="IPR001509">
    <property type="entry name" value="Epimerase_deHydtase"/>
</dbReference>
<proteinExistence type="inferred from homology"/>
<protein>
    <recommendedName>
        <fullName evidence="3">UDP-glucose 4-epimerase</fullName>
    </recommendedName>
    <alternativeName>
        <fullName evidence="5">Galactowaldenase</fullName>
    </alternativeName>
    <alternativeName>
        <fullName evidence="4">UDP-galactose 4-epimerase</fullName>
    </alternativeName>
</protein>
<organism evidence="7">
    <name type="scientific">Aeromonas hydrophila</name>
    <dbReference type="NCBI Taxonomy" id="644"/>
    <lineage>
        <taxon>Bacteria</taxon>
        <taxon>Pseudomonadati</taxon>
        <taxon>Pseudomonadota</taxon>
        <taxon>Gammaproteobacteria</taxon>
        <taxon>Aeromonadales</taxon>
        <taxon>Aeromonadaceae</taxon>
        <taxon>Aeromonas</taxon>
    </lineage>
</organism>
<feature type="domain" description="NAD-dependent epimerase/dehydratase" evidence="6">
    <location>
        <begin position="24"/>
        <end position="258"/>
    </location>
</feature>
<evidence type="ECO:0000256" key="3">
    <source>
        <dbReference type="ARBA" id="ARBA00018569"/>
    </source>
</evidence>
<dbReference type="PANTHER" id="PTHR43725">
    <property type="entry name" value="UDP-GLUCOSE 4-EPIMERASE"/>
    <property type="match status" value="1"/>
</dbReference>
<evidence type="ECO:0000259" key="6">
    <source>
        <dbReference type="Pfam" id="PF01370"/>
    </source>
</evidence>
<evidence type="ECO:0000313" key="7">
    <source>
        <dbReference type="EMBL" id="AXL05105.1"/>
    </source>
</evidence>
<evidence type="ECO:0000256" key="5">
    <source>
        <dbReference type="ARBA" id="ARBA00033067"/>
    </source>
</evidence>
<sequence>MSTINESVMISSIKNIQGMGKRCLVLGGLGFIGTHLVKALLDLGFKVRCFERPHTNSVMADFFKHPDFELFEGDFSSEADVAEAIKNCDFCYHLVSTTLPKSSNLDPVFDVESNLIGTIRLLQHAVDNGVQKVIFISSGGTVYGTPMELPIPENHLTDPTCSYGITKLAIEKYFALFHHLNGLDYTVLRLANPYGEGQRTLSQQGAIAVFLGKILRGETIEIWGDGSVVRDYIHVSDVVEALLLSLEPSNGKHLFNIGSGTGHSLNEIISTIEDVTHCRAIVNYLDSRVFDIPVNILDINKAQALSGWHPKINLVTGIERFYKWLSVDESWLNK</sequence>
<accession>A0A346ACZ3</accession>
<dbReference type="AlphaFoldDB" id="A0A346ACZ3"/>
<dbReference type="SUPFAM" id="SSF51735">
    <property type="entry name" value="NAD(P)-binding Rossmann-fold domains"/>
    <property type="match status" value="1"/>
</dbReference>
<reference evidence="7" key="1">
    <citation type="submission" date="2018-06" db="EMBL/GenBank/DDBJ databases">
        <title>Genetic diversity of the Aeromonas Hydrophila O antigens and development of a suspension array for serotype detection.</title>
        <authorList>
            <person name="Cao H."/>
            <person name="Liu B."/>
        </authorList>
    </citation>
    <scope>NUCLEOTIDE SEQUENCE</scope>
    <source>
        <strain evidence="7">G5388</strain>
    </source>
</reference>
<dbReference type="EMBL" id="MH449684">
    <property type="protein sequence ID" value="AXL05105.1"/>
    <property type="molecule type" value="Genomic_DNA"/>
</dbReference>
<dbReference type="InterPro" id="IPR036291">
    <property type="entry name" value="NAD(P)-bd_dom_sf"/>
</dbReference>
<dbReference type="Gene3D" id="3.40.50.720">
    <property type="entry name" value="NAD(P)-binding Rossmann-like Domain"/>
    <property type="match status" value="1"/>
</dbReference>
<comment type="similarity">
    <text evidence="2">Belongs to the NAD(P)-dependent epimerase/dehydratase family.</text>
</comment>
<name>A0A346ACZ3_AERHY</name>
<dbReference type="Pfam" id="PF01370">
    <property type="entry name" value="Epimerase"/>
    <property type="match status" value="1"/>
</dbReference>